<keyword evidence="6 10" id="KW-0407">Ion channel</keyword>
<dbReference type="GO" id="GO:0140114">
    <property type="term" value="P:cellular detoxification of fluoride"/>
    <property type="evidence" value="ECO:0007669"/>
    <property type="project" value="UniProtKB-UniRule"/>
</dbReference>
<comment type="similarity">
    <text evidence="7 10">Belongs to the fluoride channel Fluc/FEX (TC 1.A.43) family.</text>
</comment>
<feature type="transmembrane region" description="Helical" evidence="10">
    <location>
        <begin position="72"/>
        <end position="91"/>
    </location>
</feature>
<comment type="catalytic activity">
    <reaction evidence="8">
        <text>fluoride(in) = fluoride(out)</text>
        <dbReference type="Rhea" id="RHEA:76159"/>
        <dbReference type="ChEBI" id="CHEBI:17051"/>
    </reaction>
    <physiologicalReaction direction="left-to-right" evidence="8">
        <dbReference type="Rhea" id="RHEA:76160"/>
    </physiologicalReaction>
</comment>
<gene>
    <name evidence="10" type="primary">fluC</name>
    <name evidence="10" type="synonym">crcB</name>
    <name evidence="11" type="ORF">G5C66_12765</name>
</gene>
<dbReference type="Proteomes" id="UP000483261">
    <property type="component" value="Unassembled WGS sequence"/>
</dbReference>
<feature type="binding site" evidence="10">
    <location>
        <position position="86"/>
    </location>
    <ligand>
        <name>Na(+)</name>
        <dbReference type="ChEBI" id="CHEBI:29101"/>
        <note>structural</note>
    </ligand>
</feature>
<name>A0A6M1R1M1_9ACTN</name>
<dbReference type="Pfam" id="PF02537">
    <property type="entry name" value="CRCB"/>
    <property type="match status" value="1"/>
</dbReference>
<keyword evidence="10" id="KW-0813">Transport</keyword>
<feature type="transmembrane region" description="Helical" evidence="10">
    <location>
        <begin position="39"/>
        <end position="60"/>
    </location>
</feature>
<evidence type="ECO:0000313" key="11">
    <source>
        <dbReference type="EMBL" id="NGN93612.1"/>
    </source>
</evidence>
<dbReference type="InterPro" id="IPR003691">
    <property type="entry name" value="FluC"/>
</dbReference>
<keyword evidence="2 10" id="KW-1003">Cell membrane</keyword>
<dbReference type="HAMAP" id="MF_00454">
    <property type="entry name" value="FluC"/>
    <property type="match status" value="1"/>
</dbReference>
<proteinExistence type="inferred from homology"/>
<accession>A0A6M1R1M1</accession>
<dbReference type="GO" id="GO:0062054">
    <property type="term" value="F:fluoride channel activity"/>
    <property type="evidence" value="ECO:0007669"/>
    <property type="project" value="UniProtKB-UniRule"/>
</dbReference>
<evidence type="ECO:0000256" key="1">
    <source>
        <dbReference type="ARBA" id="ARBA00004651"/>
    </source>
</evidence>
<dbReference type="RefSeq" id="WP_165111340.1">
    <property type="nucleotide sequence ID" value="NZ_JAALAA010000009.1"/>
</dbReference>
<keyword evidence="10" id="KW-0915">Sodium</keyword>
<keyword evidence="12" id="KW-1185">Reference proteome</keyword>
<dbReference type="EMBL" id="JAALAA010000009">
    <property type="protein sequence ID" value="NGN93612.1"/>
    <property type="molecule type" value="Genomic_DNA"/>
</dbReference>
<evidence type="ECO:0000256" key="6">
    <source>
        <dbReference type="ARBA" id="ARBA00023303"/>
    </source>
</evidence>
<protein>
    <recommendedName>
        <fullName evidence="10">Fluoride-specific ion channel FluC</fullName>
    </recommendedName>
</protein>
<organism evidence="11 12">
    <name type="scientific">Nocardioides turkmenicus</name>
    <dbReference type="NCBI Taxonomy" id="2711220"/>
    <lineage>
        <taxon>Bacteria</taxon>
        <taxon>Bacillati</taxon>
        <taxon>Actinomycetota</taxon>
        <taxon>Actinomycetes</taxon>
        <taxon>Propionibacteriales</taxon>
        <taxon>Nocardioidaceae</taxon>
        <taxon>Nocardioides</taxon>
    </lineage>
</organism>
<evidence type="ECO:0000256" key="9">
    <source>
        <dbReference type="ARBA" id="ARBA00049940"/>
    </source>
</evidence>
<evidence type="ECO:0000256" key="10">
    <source>
        <dbReference type="HAMAP-Rule" id="MF_00454"/>
    </source>
</evidence>
<comment type="subcellular location">
    <subcellularLocation>
        <location evidence="1 10">Cell membrane</location>
        <topology evidence="1 10">Multi-pass membrane protein</topology>
    </subcellularLocation>
</comment>
<evidence type="ECO:0000313" key="12">
    <source>
        <dbReference type="Proteomes" id="UP000483261"/>
    </source>
</evidence>
<evidence type="ECO:0000256" key="4">
    <source>
        <dbReference type="ARBA" id="ARBA00022989"/>
    </source>
</evidence>
<evidence type="ECO:0000256" key="7">
    <source>
        <dbReference type="ARBA" id="ARBA00035120"/>
    </source>
</evidence>
<reference evidence="11 12" key="1">
    <citation type="submission" date="2020-02" db="EMBL/GenBank/DDBJ databases">
        <title>Whole-genome analyses of novel actinobacteria.</title>
        <authorList>
            <person name="Sahin N."/>
        </authorList>
    </citation>
    <scope>NUCLEOTIDE SEQUENCE [LARGE SCALE GENOMIC DNA]</scope>
    <source>
        <strain evidence="11 12">KC13</strain>
    </source>
</reference>
<evidence type="ECO:0000256" key="5">
    <source>
        <dbReference type="ARBA" id="ARBA00023136"/>
    </source>
</evidence>
<comment type="caution">
    <text evidence="11">The sequence shown here is derived from an EMBL/GenBank/DDBJ whole genome shotgun (WGS) entry which is preliminary data.</text>
</comment>
<dbReference type="GO" id="GO:0046872">
    <property type="term" value="F:metal ion binding"/>
    <property type="evidence" value="ECO:0007669"/>
    <property type="project" value="UniProtKB-KW"/>
</dbReference>
<dbReference type="AlphaFoldDB" id="A0A6M1R1M1"/>
<comment type="function">
    <text evidence="9 10">Fluoride-specific ion channel. Important for reducing fluoride concentration in the cell, thus reducing its toxicity.</text>
</comment>
<keyword evidence="3 10" id="KW-0812">Transmembrane</keyword>
<feature type="transmembrane region" description="Helical" evidence="10">
    <location>
        <begin position="103"/>
        <end position="125"/>
    </location>
</feature>
<feature type="binding site" evidence="10">
    <location>
        <position position="83"/>
    </location>
    <ligand>
        <name>Na(+)</name>
        <dbReference type="ChEBI" id="CHEBI:29101"/>
        <note>structural</note>
    </ligand>
</feature>
<keyword evidence="4 10" id="KW-1133">Transmembrane helix</keyword>
<dbReference type="PANTHER" id="PTHR28259:SF1">
    <property type="entry name" value="FLUORIDE EXPORT PROTEIN 1-RELATED"/>
    <property type="match status" value="1"/>
</dbReference>
<comment type="activity regulation">
    <text evidence="10">Na(+) is not transported, but it plays an essential structural role and its presence is essential for fluoride channel function.</text>
</comment>
<evidence type="ECO:0000256" key="2">
    <source>
        <dbReference type="ARBA" id="ARBA00022475"/>
    </source>
</evidence>
<sequence>MLREHGDLLAPIAAGGALGSLARWGLATALPHGDGAWPWATFLANVSGCLLLGVLMAFVLGPWSAVPFWGRYLRPFLGVGVLGGYTTFSTYELETFDLAGPAPVLAMLYLLVSVVAGVGAAWLGLTLGRVVVLDSGREVVVGGVDPDLDPDPAQEEGR</sequence>
<keyword evidence="10" id="KW-0479">Metal-binding</keyword>
<dbReference type="GO" id="GO:0005886">
    <property type="term" value="C:plasma membrane"/>
    <property type="evidence" value="ECO:0007669"/>
    <property type="project" value="UniProtKB-SubCell"/>
</dbReference>
<evidence type="ECO:0000256" key="3">
    <source>
        <dbReference type="ARBA" id="ARBA00022692"/>
    </source>
</evidence>
<keyword evidence="10" id="KW-0406">Ion transport</keyword>
<keyword evidence="5 10" id="KW-0472">Membrane</keyword>
<evidence type="ECO:0000256" key="8">
    <source>
        <dbReference type="ARBA" id="ARBA00035585"/>
    </source>
</evidence>
<dbReference type="PANTHER" id="PTHR28259">
    <property type="entry name" value="FLUORIDE EXPORT PROTEIN 1-RELATED"/>
    <property type="match status" value="1"/>
</dbReference>